<dbReference type="SUPFAM" id="SSF52317">
    <property type="entry name" value="Class I glutamine amidotransferase-like"/>
    <property type="match status" value="1"/>
</dbReference>
<evidence type="ECO:0000256" key="1">
    <source>
        <dbReference type="SAM" id="Phobius"/>
    </source>
</evidence>
<feature type="transmembrane region" description="Helical" evidence="1">
    <location>
        <begin position="58"/>
        <end position="80"/>
    </location>
</feature>
<dbReference type="Proteomes" id="UP001549164">
    <property type="component" value="Unassembled WGS sequence"/>
</dbReference>
<feature type="domain" description="DUF4159" evidence="3">
    <location>
        <begin position="697"/>
        <end position="911"/>
    </location>
</feature>
<dbReference type="PANTHER" id="PTHR37464">
    <property type="entry name" value="BLL2463 PROTEIN"/>
    <property type="match status" value="1"/>
</dbReference>
<accession>A0ABV2I797</accession>
<dbReference type="Gene3D" id="3.40.50.880">
    <property type="match status" value="1"/>
</dbReference>
<reference evidence="4 5" key="1">
    <citation type="submission" date="2024-06" db="EMBL/GenBank/DDBJ databases">
        <title>Genomic Encyclopedia of Type Strains, Phase IV (KMG-IV): sequencing the most valuable type-strain genomes for metagenomic binning, comparative biology and taxonomic classification.</title>
        <authorList>
            <person name="Goeker M."/>
        </authorList>
    </citation>
    <scope>NUCLEOTIDE SEQUENCE [LARGE SCALE GENOMIC DNA]</scope>
    <source>
        <strain evidence="4 5">DSM 28102</strain>
    </source>
</reference>
<dbReference type="Pfam" id="PF07584">
    <property type="entry name" value="BatA"/>
    <property type="match status" value="1"/>
</dbReference>
<dbReference type="Gene3D" id="3.40.50.12140">
    <property type="entry name" value="Domain of unknown function DUF4159"/>
    <property type="match status" value="1"/>
</dbReference>
<feature type="domain" description="Aerotolerance regulator N-terminal" evidence="2">
    <location>
        <begin position="1"/>
        <end position="78"/>
    </location>
</feature>
<dbReference type="InterPro" id="IPR024163">
    <property type="entry name" value="Aerotolerance_reg_N"/>
</dbReference>
<dbReference type="PANTHER" id="PTHR37464:SF1">
    <property type="entry name" value="BLL2463 PROTEIN"/>
    <property type="match status" value="1"/>
</dbReference>
<evidence type="ECO:0000259" key="2">
    <source>
        <dbReference type="Pfam" id="PF07584"/>
    </source>
</evidence>
<keyword evidence="1" id="KW-1133">Transmembrane helix</keyword>
<dbReference type="Pfam" id="PF13709">
    <property type="entry name" value="DUF4159"/>
    <property type="match status" value="1"/>
</dbReference>
<feature type="transmembrane region" description="Helical" evidence="1">
    <location>
        <begin position="625"/>
        <end position="644"/>
    </location>
</feature>
<evidence type="ECO:0000313" key="5">
    <source>
        <dbReference type="Proteomes" id="UP001549164"/>
    </source>
</evidence>
<gene>
    <name evidence="4" type="ORF">ABID12_000716</name>
</gene>
<keyword evidence="1" id="KW-0472">Membrane</keyword>
<proteinExistence type="predicted"/>
<comment type="caution">
    <text evidence="4">The sequence shown here is derived from an EMBL/GenBank/DDBJ whole genome shotgun (WGS) entry which is preliminary data.</text>
</comment>
<dbReference type="CDD" id="cd03143">
    <property type="entry name" value="A4_beta-galactosidase_middle_domain"/>
    <property type="match status" value="2"/>
</dbReference>
<dbReference type="InterPro" id="IPR011933">
    <property type="entry name" value="Double_TM_dom"/>
</dbReference>
<evidence type="ECO:0000259" key="3">
    <source>
        <dbReference type="Pfam" id="PF13709"/>
    </source>
</evidence>
<sequence>MGGFEFLSPFVLAALVVLPAIWWLLKLTPPRPRREVFPPLAILLRLAKRDETPARSPWWLTLLRMALATLVILAIANPVINPDRTEIASSGPLALLVDNGWASAEDWAAITDAADALIEAAGRADQPVVLAFTAETAGDPRPVSATEARQRLAAAEPQPARPDRLPAATALVDALDGTAPGTIAFLADGLGEPDDTAALEMLNGAGAGDVLLMTADHTAPAAITAVDNGATASRITAVRAETGPADQLTINAYDLQGRVIAASPLVFETGATTATTEIRAPFEVRNDFARVAIDGAANAGAVHLLDDGFQRRRVALVSGSPANEAQPLLSAAYYLRQALAPYANLISSDAATLPEQLDALIEQKPSVVILSDVGTLSEETHTLLEQWVEGGGTLIRFAGPRLASSEGDDTLLPVRLRSGARAFGGAMSWNEPQNLAPFPAESPFYGLPVPDDITVSRQVLAEPAPTLADHTWASLADGTPLVTENTLGDGRLVLFHTSADPNWSNLPISGYFVEMLRRIVNLSQASVAADGNGGSAQLLPPYRLLVANGTLSANVSGANPLAGDGGPQIATAENPPGLYGSSDGFTAVNLFGPQDTLSPLNTAALGEGSRFQTIGDAHAFSLKPWLLAAAMILLIADGVIMLAMNGAFSSLKTRRAALPLILAASLAAALPFAPGLAGKAHAQMGDTEIADLLYETHLAYVVTGEEEVDRISERGLKGLSDYISYRTALEPGDPVGIDPAEDELAFFPLIYWPISASAPMPSQEAIAGIEAYMRNGGTVLFDTRDQYSPLGQSAVSANTARLRAILDNIDVPPLEPVPEGHVLTRAFYLLSDFPGRYDGSPLWVEARSGATSDMVTSGGDGVSPIIITGNDFAGAWATNADMTPMLPTVPENPRQRQFAYRSGVNIVMYMLTGNYKADQVHVPALLERLGQ</sequence>
<dbReference type="InterPro" id="IPR025297">
    <property type="entry name" value="DUF4159"/>
</dbReference>
<dbReference type="RefSeq" id="WP_354433132.1">
    <property type="nucleotide sequence ID" value="NZ_JBEPLY010000002.1"/>
</dbReference>
<keyword evidence="5" id="KW-1185">Reference proteome</keyword>
<feature type="transmembrane region" description="Helical" evidence="1">
    <location>
        <begin position="656"/>
        <end position="677"/>
    </location>
</feature>
<dbReference type="NCBIfam" id="TIGR02226">
    <property type="entry name" value="two_anch"/>
    <property type="match status" value="1"/>
</dbReference>
<keyword evidence="1" id="KW-0812">Transmembrane</keyword>
<dbReference type="InterPro" id="IPR029062">
    <property type="entry name" value="Class_I_gatase-like"/>
</dbReference>
<evidence type="ECO:0000313" key="4">
    <source>
        <dbReference type="EMBL" id="MET3598789.1"/>
    </source>
</evidence>
<name>A0ABV2I797_9HYPH</name>
<feature type="transmembrane region" description="Helical" evidence="1">
    <location>
        <begin position="6"/>
        <end position="25"/>
    </location>
</feature>
<organism evidence="4 5">
    <name type="scientific">Martelella mangrovi</name>
    <dbReference type="NCBI Taxonomy" id="1397477"/>
    <lineage>
        <taxon>Bacteria</taxon>
        <taxon>Pseudomonadati</taxon>
        <taxon>Pseudomonadota</taxon>
        <taxon>Alphaproteobacteria</taxon>
        <taxon>Hyphomicrobiales</taxon>
        <taxon>Aurantimonadaceae</taxon>
        <taxon>Martelella</taxon>
    </lineage>
</organism>
<evidence type="ECO:0008006" key="6">
    <source>
        <dbReference type="Google" id="ProtNLM"/>
    </source>
</evidence>
<protein>
    <recommendedName>
        <fullName evidence="6">RNA-binding protein</fullName>
    </recommendedName>
</protein>
<dbReference type="EMBL" id="JBEPLY010000002">
    <property type="protein sequence ID" value="MET3598789.1"/>
    <property type="molecule type" value="Genomic_DNA"/>
</dbReference>